<dbReference type="InterPro" id="IPR036236">
    <property type="entry name" value="Znf_C2H2_sf"/>
</dbReference>
<gene>
    <name evidence="13" type="primary">LOC6897015</name>
</gene>
<dbReference type="GO" id="GO:0005634">
    <property type="term" value="C:nucleus"/>
    <property type="evidence" value="ECO:0007669"/>
    <property type="project" value="InterPro"/>
</dbReference>
<dbReference type="InParanoid" id="A0A6I8V3D0"/>
<evidence type="ECO:0000313" key="13">
    <source>
        <dbReference type="RefSeq" id="XP_002137200.2"/>
    </source>
</evidence>
<dbReference type="SMART" id="SM00355">
    <property type="entry name" value="ZnF_C2H2"/>
    <property type="match status" value="8"/>
</dbReference>
<dbReference type="AlphaFoldDB" id="A0A6I8V3D0"/>
<dbReference type="FunFam" id="3.30.160.60:FF:000446">
    <property type="entry name" value="Zinc finger protein"/>
    <property type="match status" value="1"/>
</dbReference>
<keyword evidence="2" id="KW-0677">Repeat</keyword>
<feature type="region of interest" description="Disordered" evidence="9">
    <location>
        <begin position="161"/>
        <end position="192"/>
    </location>
</feature>
<feature type="binding site" evidence="8">
    <location>
        <position position="77"/>
    </location>
    <ligand>
        <name>Zn(2+)</name>
        <dbReference type="ChEBI" id="CHEBI:29105"/>
    </ligand>
</feature>
<evidence type="ECO:0000256" key="5">
    <source>
        <dbReference type="ARBA" id="ARBA00023015"/>
    </source>
</evidence>
<dbReference type="FunFam" id="3.40.1800.20:FF:000002">
    <property type="entry name" value="Weckle, isoform B"/>
    <property type="match status" value="1"/>
</dbReference>
<dbReference type="Proteomes" id="UP000001819">
    <property type="component" value="Chromosome 2"/>
</dbReference>
<dbReference type="PROSITE" id="PS50157">
    <property type="entry name" value="ZINC_FINGER_C2H2_2"/>
    <property type="match status" value="8"/>
</dbReference>
<keyword evidence="1 8" id="KW-0479">Metal-binding</keyword>
<keyword evidence="4 8" id="KW-0862">Zinc</keyword>
<dbReference type="Pfam" id="PF07776">
    <property type="entry name" value="zf-AD"/>
    <property type="match status" value="1"/>
</dbReference>
<dbReference type="GO" id="GO:0008270">
    <property type="term" value="F:zinc ion binding"/>
    <property type="evidence" value="ECO:0007669"/>
    <property type="project" value="UniProtKB-UniRule"/>
</dbReference>
<dbReference type="Gene3D" id="3.30.160.60">
    <property type="entry name" value="Classic Zinc Finger"/>
    <property type="match status" value="6"/>
</dbReference>
<evidence type="ECO:0000259" key="10">
    <source>
        <dbReference type="PROSITE" id="PS50157"/>
    </source>
</evidence>
<reference evidence="12" key="1">
    <citation type="submission" date="2024-06" db="UniProtKB">
        <authorList>
            <consortium name="RefSeq"/>
        </authorList>
    </citation>
    <scope>NUCLEOTIDE SEQUENCE [LARGE SCALE GENOMIC DNA]</scope>
    <source>
        <strain evidence="12">MV2-25</strain>
    </source>
</reference>
<dbReference type="FunCoup" id="A0A6I8V3D0">
    <property type="interactions" value="514"/>
</dbReference>
<dbReference type="SUPFAM" id="SSF57716">
    <property type="entry name" value="Glucocorticoid receptor-like (DNA-binding domain)"/>
    <property type="match status" value="1"/>
</dbReference>
<dbReference type="InterPro" id="IPR013087">
    <property type="entry name" value="Znf_C2H2_type"/>
</dbReference>
<dbReference type="RefSeq" id="XP_002137200.2">
    <property type="nucleotide sequence ID" value="XM_002137164.3"/>
</dbReference>
<dbReference type="Gene3D" id="3.40.1800.20">
    <property type="match status" value="1"/>
</dbReference>
<feature type="domain" description="C2H2-type" evidence="10">
    <location>
        <begin position="331"/>
        <end position="359"/>
    </location>
</feature>
<evidence type="ECO:0000256" key="9">
    <source>
        <dbReference type="SAM" id="MobiDB-lite"/>
    </source>
</evidence>
<evidence type="ECO:0000256" key="1">
    <source>
        <dbReference type="ARBA" id="ARBA00022723"/>
    </source>
</evidence>
<feature type="region of interest" description="Disordered" evidence="9">
    <location>
        <begin position="484"/>
        <end position="505"/>
    </location>
</feature>
<feature type="binding site" evidence="8">
    <location>
        <position position="22"/>
    </location>
    <ligand>
        <name>Zn(2+)</name>
        <dbReference type="ChEBI" id="CHEBI:29105"/>
    </ligand>
</feature>
<evidence type="ECO:0000256" key="7">
    <source>
        <dbReference type="PROSITE-ProRule" id="PRU00042"/>
    </source>
</evidence>
<feature type="domain" description="C2H2-type" evidence="10">
    <location>
        <begin position="471"/>
        <end position="499"/>
    </location>
</feature>
<dbReference type="PANTHER" id="PTHR24379:SF121">
    <property type="entry name" value="C2H2-TYPE DOMAIN-CONTAINING PROTEIN"/>
    <property type="match status" value="1"/>
</dbReference>
<feature type="region of interest" description="Disordered" evidence="9">
    <location>
        <begin position="522"/>
        <end position="554"/>
    </location>
</feature>
<feature type="domain" description="C2H2-type" evidence="10">
    <location>
        <begin position="267"/>
        <end position="290"/>
    </location>
</feature>
<feature type="domain" description="C2H2-type" evidence="10">
    <location>
        <begin position="415"/>
        <end position="442"/>
    </location>
</feature>
<feature type="domain" description="C2H2-type" evidence="10">
    <location>
        <begin position="300"/>
        <end position="327"/>
    </location>
</feature>
<dbReference type="SMART" id="SM00868">
    <property type="entry name" value="zf-AD"/>
    <property type="match status" value="1"/>
</dbReference>
<dbReference type="Pfam" id="PF00096">
    <property type="entry name" value="zf-C2H2"/>
    <property type="match status" value="4"/>
</dbReference>
<dbReference type="PROSITE" id="PS51915">
    <property type="entry name" value="ZAD"/>
    <property type="match status" value="1"/>
</dbReference>
<dbReference type="PANTHER" id="PTHR24379">
    <property type="entry name" value="KRAB AND ZINC FINGER DOMAIN-CONTAINING"/>
    <property type="match status" value="1"/>
</dbReference>
<feature type="domain" description="C2H2-type" evidence="10">
    <location>
        <begin position="360"/>
        <end position="387"/>
    </location>
</feature>
<feature type="domain" description="ZAD" evidence="11">
    <location>
        <begin position="20"/>
        <end position="101"/>
    </location>
</feature>
<proteinExistence type="predicted"/>
<reference evidence="13" key="2">
    <citation type="submission" date="2025-08" db="UniProtKB">
        <authorList>
            <consortium name="RefSeq"/>
        </authorList>
    </citation>
    <scope>IDENTIFICATION</scope>
    <source>
        <strain evidence="13">MV-25-SWS-2005</strain>
        <tissue evidence="13">Whole body</tissue>
    </source>
</reference>
<evidence type="ECO:0000256" key="8">
    <source>
        <dbReference type="PROSITE-ProRule" id="PRU01263"/>
    </source>
</evidence>
<evidence type="ECO:0000256" key="4">
    <source>
        <dbReference type="ARBA" id="ARBA00022833"/>
    </source>
</evidence>
<keyword evidence="6" id="KW-0804">Transcription</keyword>
<evidence type="ECO:0000256" key="2">
    <source>
        <dbReference type="ARBA" id="ARBA00022737"/>
    </source>
</evidence>
<dbReference type="InterPro" id="IPR012934">
    <property type="entry name" value="Znf_AD"/>
</dbReference>
<organism evidence="12 13">
    <name type="scientific">Drosophila pseudoobscura pseudoobscura</name>
    <name type="common">Fruit fly</name>
    <dbReference type="NCBI Taxonomy" id="46245"/>
    <lineage>
        <taxon>Eukaryota</taxon>
        <taxon>Metazoa</taxon>
        <taxon>Ecdysozoa</taxon>
        <taxon>Arthropoda</taxon>
        <taxon>Hexapoda</taxon>
        <taxon>Insecta</taxon>
        <taxon>Pterygota</taxon>
        <taxon>Neoptera</taxon>
        <taxon>Endopterygota</taxon>
        <taxon>Diptera</taxon>
        <taxon>Brachycera</taxon>
        <taxon>Muscomorpha</taxon>
        <taxon>Ephydroidea</taxon>
        <taxon>Drosophilidae</taxon>
        <taxon>Drosophila</taxon>
        <taxon>Sophophora</taxon>
    </lineage>
</organism>
<feature type="binding site" evidence="8">
    <location>
        <position position="25"/>
    </location>
    <ligand>
        <name>Zn(2+)</name>
        <dbReference type="ChEBI" id="CHEBI:29105"/>
    </ligand>
</feature>
<dbReference type="KEGG" id="dpo:6897015"/>
<accession>A0A6I8V3D0</accession>
<sequence length="564" mass="65420">MTNHGVGRAVAKASVSAWHKWCRLCAKDHPQNANVYARNQQDQQSSWTSMLAMAIGKYFWVDIKVEDELSNHLCVECFTLMECLIEFSERVRRVQNLFNRLKSLSTDRYVDFEELRTDCGLLTDEWKHVMSRTVAPPRRLPEKVIELEVEEHFPVQEIMEEEEREMQEEQEQEQEQEVEEQEQFIEEEEHPDCMEEDMVEDCIDEDSDMIDESEGEEYKVDAYKEPSEEPPDDAEIVKIEREVGTESDVEYDPRPDHLDEKATTHSYKCDICRKTYKKPNAYKKHMLDLHNVMPDDLPNLECKQCGAIFPTVAQLQTHERTHLPAKEKADNSCPHCSKLFTTSATLKRHIDGIHNDIKPFICDICARGFNLLAALNDHKLVHTDECPFECPVCQRRFKNKARLRVHADTHSATIYECNICGLKLKTRRTFNKHKVVHSDKRQHKCEQCGAEFKRTKTLKSHLILHTGIRPYKCNFCDKDFSNGSNCRSHKRKAHPKELEEEESKGVTRSTILPVLEELAKASNRIKSPAKRFKRKPKSNGKASESPAKDTEGESEILYKLVGDL</sequence>
<evidence type="ECO:0000256" key="3">
    <source>
        <dbReference type="ARBA" id="ARBA00022771"/>
    </source>
</evidence>
<keyword evidence="3 7" id="KW-0863">Zinc-finger</keyword>
<evidence type="ECO:0000313" key="12">
    <source>
        <dbReference type="Proteomes" id="UP000001819"/>
    </source>
</evidence>
<feature type="compositionally biased region" description="Basic residues" evidence="9">
    <location>
        <begin position="527"/>
        <end position="538"/>
    </location>
</feature>
<evidence type="ECO:0000259" key="11">
    <source>
        <dbReference type="PROSITE" id="PS51915"/>
    </source>
</evidence>
<dbReference type="SUPFAM" id="SSF57667">
    <property type="entry name" value="beta-beta-alpha zinc fingers"/>
    <property type="match status" value="4"/>
</dbReference>
<dbReference type="PROSITE" id="PS00028">
    <property type="entry name" value="ZINC_FINGER_C2H2_1"/>
    <property type="match status" value="8"/>
</dbReference>
<keyword evidence="12" id="KW-1185">Reference proteome</keyword>
<evidence type="ECO:0000256" key="6">
    <source>
        <dbReference type="ARBA" id="ARBA00023163"/>
    </source>
</evidence>
<feature type="binding site" evidence="8">
    <location>
        <position position="74"/>
    </location>
    <ligand>
        <name>Zn(2+)</name>
        <dbReference type="ChEBI" id="CHEBI:29105"/>
    </ligand>
</feature>
<feature type="domain" description="C2H2-type" evidence="10">
    <location>
        <begin position="388"/>
        <end position="411"/>
    </location>
</feature>
<protein>
    <submittedName>
        <fullName evidence="13">Zinc finger and BTB domain-containing protein 17</fullName>
    </submittedName>
</protein>
<keyword evidence="5" id="KW-0805">Transcription regulation</keyword>
<feature type="domain" description="C2H2-type" evidence="10">
    <location>
        <begin position="443"/>
        <end position="470"/>
    </location>
</feature>
<name>A0A6I8V3D0_DROPS</name>